<evidence type="ECO:0000313" key="3">
    <source>
        <dbReference type="Proteomes" id="UP000267223"/>
    </source>
</evidence>
<keyword evidence="3" id="KW-1185">Reference proteome</keyword>
<proteinExistence type="predicted"/>
<name>A0A3M9NS42_9BACT</name>
<keyword evidence="1" id="KW-0472">Membrane</keyword>
<feature type="transmembrane region" description="Helical" evidence="1">
    <location>
        <begin position="13"/>
        <end position="31"/>
    </location>
</feature>
<accession>A0A3M9NS42</accession>
<reference evidence="2 3" key="1">
    <citation type="submission" date="2018-11" db="EMBL/GenBank/DDBJ databases">
        <title>Draft genome sequence of Ferruginibacter sp. BO-59.</title>
        <authorList>
            <person name="Im W.T."/>
        </authorList>
    </citation>
    <scope>NUCLEOTIDE SEQUENCE [LARGE SCALE GENOMIC DNA]</scope>
    <source>
        <strain evidence="2 3">BO-59</strain>
    </source>
</reference>
<gene>
    <name evidence="2" type="ORF">EFY79_03010</name>
</gene>
<dbReference type="EMBL" id="RJJR01000001">
    <property type="protein sequence ID" value="RNI40285.1"/>
    <property type="molecule type" value="Genomic_DNA"/>
</dbReference>
<dbReference type="AlphaFoldDB" id="A0A3M9NS42"/>
<evidence type="ECO:0000256" key="1">
    <source>
        <dbReference type="SAM" id="Phobius"/>
    </source>
</evidence>
<keyword evidence="1" id="KW-0812">Transmembrane</keyword>
<evidence type="ECO:0000313" key="2">
    <source>
        <dbReference type="EMBL" id="RNI40285.1"/>
    </source>
</evidence>
<protein>
    <submittedName>
        <fullName evidence="2">Uncharacterized protein</fullName>
    </submittedName>
</protein>
<sequence length="65" mass="7617">MLLNSPSVFEINYVSHVAKIKSILFVALLFFKLFGRQTRFFCNAFCVGLKKNFKPPSVIYYFPYI</sequence>
<comment type="caution">
    <text evidence="2">The sequence shown here is derived from an EMBL/GenBank/DDBJ whole genome shotgun (WGS) entry which is preliminary data.</text>
</comment>
<organism evidence="2 3">
    <name type="scientific">Hanamia caeni</name>
    <dbReference type="NCBI Taxonomy" id="2294116"/>
    <lineage>
        <taxon>Bacteria</taxon>
        <taxon>Pseudomonadati</taxon>
        <taxon>Bacteroidota</taxon>
        <taxon>Chitinophagia</taxon>
        <taxon>Chitinophagales</taxon>
        <taxon>Chitinophagaceae</taxon>
        <taxon>Hanamia</taxon>
    </lineage>
</organism>
<dbReference type="Proteomes" id="UP000267223">
    <property type="component" value="Unassembled WGS sequence"/>
</dbReference>
<keyword evidence="1" id="KW-1133">Transmembrane helix</keyword>